<dbReference type="GO" id="GO:0005886">
    <property type="term" value="C:plasma membrane"/>
    <property type="evidence" value="ECO:0007669"/>
    <property type="project" value="TreeGrafter"/>
</dbReference>
<dbReference type="PANTHER" id="PTHR45138">
    <property type="entry name" value="REGULATORY COMPONENTS OF SENSORY TRANSDUCTION SYSTEM"/>
    <property type="match status" value="1"/>
</dbReference>
<evidence type="ECO:0000256" key="2">
    <source>
        <dbReference type="ARBA" id="ARBA00034247"/>
    </source>
</evidence>
<proteinExistence type="predicted"/>
<keyword evidence="6" id="KW-1185">Reference proteome</keyword>
<dbReference type="PROSITE" id="PS50887">
    <property type="entry name" value="GGDEF"/>
    <property type="match status" value="1"/>
</dbReference>
<feature type="coiled-coil region" evidence="3">
    <location>
        <begin position="24"/>
        <end position="55"/>
    </location>
</feature>
<sequence length="366" mass="42867">MRWENLSKDPKILSHYELFKDSGVLDYIEETRDMNKALEELLQEAKEIFRQESVDELIELIIHYLAEKFIPSNMVFILNEGIMVNKIKTIICRNMKITNETIEIYSLEPFERFFRTNQQTIRFDLLENEFAETNYLDPFLSYKPEIVVPVLGISGLYGMILFSAKVLGEDYKPQEISYIDRLMNFTSIGIQNTIHYEHSVKDPKTGLYNHNFFIHRVNEQIARAKRIKRHFSILVIDIDNFKYFNDSYGHLAGDEVILQVSKILKKSIREGDILSRFGGEEFTILLPYADCQEGWEASERIRKAIEQMETPYQEDVLKITISLGVATYNFLEDENENSLLKKADEALYESKKNGRNRTTSFNHECS</sequence>
<keyword evidence="3" id="KW-0175">Coiled coil</keyword>
<dbReference type="NCBIfam" id="TIGR00254">
    <property type="entry name" value="GGDEF"/>
    <property type="match status" value="1"/>
</dbReference>
<feature type="domain" description="GGDEF" evidence="4">
    <location>
        <begin position="229"/>
        <end position="363"/>
    </location>
</feature>
<dbReference type="AlphaFoldDB" id="A0A5C1QHU9"/>
<dbReference type="SUPFAM" id="SSF55073">
    <property type="entry name" value="Nucleotide cyclase"/>
    <property type="match status" value="1"/>
</dbReference>
<comment type="catalytic activity">
    <reaction evidence="2">
        <text>2 GTP = 3',3'-c-di-GMP + 2 diphosphate</text>
        <dbReference type="Rhea" id="RHEA:24898"/>
        <dbReference type="ChEBI" id="CHEBI:33019"/>
        <dbReference type="ChEBI" id="CHEBI:37565"/>
        <dbReference type="ChEBI" id="CHEBI:58805"/>
        <dbReference type="EC" id="2.7.7.65"/>
    </reaction>
</comment>
<dbReference type="InterPro" id="IPR050469">
    <property type="entry name" value="Diguanylate_Cyclase"/>
</dbReference>
<dbReference type="InterPro" id="IPR029787">
    <property type="entry name" value="Nucleotide_cyclase"/>
</dbReference>
<dbReference type="InterPro" id="IPR000160">
    <property type="entry name" value="GGDEF_dom"/>
</dbReference>
<dbReference type="CDD" id="cd01949">
    <property type="entry name" value="GGDEF"/>
    <property type="match status" value="1"/>
</dbReference>
<name>A0A5C1QHU9_9SPIO</name>
<dbReference type="Proteomes" id="UP000324209">
    <property type="component" value="Chromosome"/>
</dbReference>
<dbReference type="SMART" id="SM00267">
    <property type="entry name" value="GGDEF"/>
    <property type="match status" value="1"/>
</dbReference>
<dbReference type="GO" id="GO:1902201">
    <property type="term" value="P:negative regulation of bacterial-type flagellum-dependent cell motility"/>
    <property type="evidence" value="ECO:0007669"/>
    <property type="project" value="TreeGrafter"/>
</dbReference>
<evidence type="ECO:0000313" key="5">
    <source>
        <dbReference type="EMBL" id="QEN07097.1"/>
    </source>
</evidence>
<dbReference type="OrthoDB" id="9779586at2"/>
<dbReference type="EMBL" id="CP036150">
    <property type="protein sequence ID" value="QEN07097.1"/>
    <property type="molecule type" value="Genomic_DNA"/>
</dbReference>
<dbReference type="EC" id="2.7.7.65" evidence="1"/>
<dbReference type="GO" id="GO:0052621">
    <property type="term" value="F:diguanylate cyclase activity"/>
    <property type="evidence" value="ECO:0007669"/>
    <property type="project" value="UniProtKB-EC"/>
</dbReference>
<evidence type="ECO:0000256" key="1">
    <source>
        <dbReference type="ARBA" id="ARBA00012528"/>
    </source>
</evidence>
<gene>
    <name evidence="5" type="ORF">EXM22_03510</name>
</gene>
<dbReference type="GO" id="GO:0043709">
    <property type="term" value="P:cell adhesion involved in single-species biofilm formation"/>
    <property type="evidence" value="ECO:0007669"/>
    <property type="project" value="TreeGrafter"/>
</dbReference>
<dbReference type="PANTHER" id="PTHR45138:SF9">
    <property type="entry name" value="DIGUANYLATE CYCLASE DGCM-RELATED"/>
    <property type="match status" value="1"/>
</dbReference>
<dbReference type="KEGG" id="ock:EXM22_03510"/>
<dbReference type="InterPro" id="IPR043128">
    <property type="entry name" value="Rev_trsase/Diguanyl_cyclase"/>
</dbReference>
<reference evidence="5 6" key="1">
    <citation type="submission" date="2019-02" db="EMBL/GenBank/DDBJ databases">
        <title>Complete Genome Sequence and Methylome Analysis of free living Spirochaetas.</title>
        <authorList>
            <person name="Fomenkov A."/>
            <person name="Dubinina G."/>
            <person name="Leshcheva N."/>
            <person name="Mikheeva N."/>
            <person name="Grabovich M."/>
            <person name="Vincze T."/>
            <person name="Roberts R.J."/>
        </authorList>
    </citation>
    <scope>NUCLEOTIDE SEQUENCE [LARGE SCALE GENOMIC DNA]</scope>
    <source>
        <strain evidence="5 6">K2</strain>
    </source>
</reference>
<evidence type="ECO:0000259" key="4">
    <source>
        <dbReference type="PROSITE" id="PS50887"/>
    </source>
</evidence>
<dbReference type="Gene3D" id="3.30.70.270">
    <property type="match status" value="1"/>
</dbReference>
<dbReference type="RefSeq" id="WP_149485179.1">
    <property type="nucleotide sequence ID" value="NZ_CP036150.1"/>
</dbReference>
<evidence type="ECO:0000313" key="6">
    <source>
        <dbReference type="Proteomes" id="UP000324209"/>
    </source>
</evidence>
<evidence type="ECO:0000256" key="3">
    <source>
        <dbReference type="SAM" id="Coils"/>
    </source>
</evidence>
<dbReference type="Pfam" id="PF00990">
    <property type="entry name" value="GGDEF"/>
    <property type="match status" value="1"/>
</dbReference>
<protein>
    <recommendedName>
        <fullName evidence="1">diguanylate cyclase</fullName>
        <ecNumber evidence="1">2.7.7.65</ecNumber>
    </recommendedName>
</protein>
<dbReference type="FunFam" id="3.30.70.270:FF:000001">
    <property type="entry name" value="Diguanylate cyclase domain protein"/>
    <property type="match status" value="1"/>
</dbReference>
<accession>A0A5C1QHU9</accession>
<organism evidence="5 6">
    <name type="scientific">Oceanispirochaeta crateris</name>
    <dbReference type="NCBI Taxonomy" id="2518645"/>
    <lineage>
        <taxon>Bacteria</taxon>
        <taxon>Pseudomonadati</taxon>
        <taxon>Spirochaetota</taxon>
        <taxon>Spirochaetia</taxon>
        <taxon>Spirochaetales</taxon>
        <taxon>Spirochaetaceae</taxon>
        <taxon>Oceanispirochaeta</taxon>
    </lineage>
</organism>